<sequence length="146" mass="16769">MAKYKARGYVAKKGPDIPVAPCQGWFDPCEFCDKDLANGWSKQRKHRHKIPAKPGIFMIGLKRKNSVEFVDMIMDENDFQTLAFDRTDHAREHSGQEVQSHQVRCYVSVDDFQDTRGQRCHTICVLTGAIMASYQNSSLRGQVWIF</sequence>
<keyword evidence="2" id="KW-1185">Reference proteome</keyword>
<name>A0AAV4MTC1_CAEEX</name>
<evidence type="ECO:0000313" key="1">
    <source>
        <dbReference type="EMBL" id="GIX75721.1"/>
    </source>
</evidence>
<dbReference type="EMBL" id="BPLR01002613">
    <property type="protein sequence ID" value="GIX75721.1"/>
    <property type="molecule type" value="Genomic_DNA"/>
</dbReference>
<dbReference type="Proteomes" id="UP001054945">
    <property type="component" value="Unassembled WGS sequence"/>
</dbReference>
<protein>
    <submittedName>
        <fullName evidence="1">Uncharacterized protein</fullName>
    </submittedName>
</protein>
<comment type="caution">
    <text evidence="1">The sequence shown here is derived from an EMBL/GenBank/DDBJ whole genome shotgun (WGS) entry which is preliminary data.</text>
</comment>
<gene>
    <name evidence="1" type="ORF">CEXT_125401</name>
</gene>
<dbReference type="AlphaFoldDB" id="A0AAV4MTC1"/>
<organism evidence="1 2">
    <name type="scientific">Caerostris extrusa</name>
    <name type="common">Bark spider</name>
    <name type="synonym">Caerostris bankana</name>
    <dbReference type="NCBI Taxonomy" id="172846"/>
    <lineage>
        <taxon>Eukaryota</taxon>
        <taxon>Metazoa</taxon>
        <taxon>Ecdysozoa</taxon>
        <taxon>Arthropoda</taxon>
        <taxon>Chelicerata</taxon>
        <taxon>Arachnida</taxon>
        <taxon>Araneae</taxon>
        <taxon>Araneomorphae</taxon>
        <taxon>Entelegynae</taxon>
        <taxon>Araneoidea</taxon>
        <taxon>Araneidae</taxon>
        <taxon>Caerostris</taxon>
    </lineage>
</organism>
<reference evidence="1 2" key="1">
    <citation type="submission" date="2021-06" db="EMBL/GenBank/DDBJ databases">
        <title>Caerostris extrusa draft genome.</title>
        <authorList>
            <person name="Kono N."/>
            <person name="Arakawa K."/>
        </authorList>
    </citation>
    <scope>NUCLEOTIDE SEQUENCE [LARGE SCALE GENOMIC DNA]</scope>
</reference>
<accession>A0AAV4MTC1</accession>
<proteinExistence type="predicted"/>
<evidence type="ECO:0000313" key="2">
    <source>
        <dbReference type="Proteomes" id="UP001054945"/>
    </source>
</evidence>